<evidence type="ECO:0000256" key="5">
    <source>
        <dbReference type="ARBA" id="ARBA00023136"/>
    </source>
</evidence>
<comment type="subcellular location">
    <subcellularLocation>
        <location evidence="1">Cell membrane</location>
        <topology evidence="1">Multi-pass membrane protein</topology>
    </subcellularLocation>
</comment>
<keyword evidence="4 7" id="KW-1133">Transmembrane helix</keyword>
<dbReference type="OrthoDB" id="391687at2"/>
<evidence type="ECO:0000256" key="6">
    <source>
        <dbReference type="ARBA" id="ARBA00038076"/>
    </source>
</evidence>
<dbReference type="InterPro" id="IPR003838">
    <property type="entry name" value="ABC3_permease_C"/>
</dbReference>
<keyword evidence="5 7" id="KW-0472">Membrane</keyword>
<feature type="transmembrane region" description="Helical" evidence="7">
    <location>
        <begin position="20"/>
        <end position="41"/>
    </location>
</feature>
<evidence type="ECO:0000256" key="3">
    <source>
        <dbReference type="ARBA" id="ARBA00022692"/>
    </source>
</evidence>
<gene>
    <name evidence="9" type="ORF">MYEA_3200</name>
</gene>
<evidence type="ECO:0000313" key="10">
    <source>
        <dbReference type="Proteomes" id="UP000015348"/>
    </source>
</evidence>
<dbReference type="AlphaFoldDB" id="S6G3J6"/>
<feature type="transmembrane region" description="Helical" evidence="7">
    <location>
        <begin position="438"/>
        <end position="469"/>
    </location>
</feature>
<evidence type="ECO:0000313" key="9">
    <source>
        <dbReference type="EMBL" id="EOA07256.1"/>
    </source>
</evidence>
<dbReference type="EMBL" id="AORK01000014">
    <property type="protein sequence ID" value="EOA07256.1"/>
    <property type="molecule type" value="Genomic_DNA"/>
</dbReference>
<dbReference type="Pfam" id="PF02687">
    <property type="entry name" value="FtsX"/>
    <property type="match status" value="1"/>
</dbReference>
<feature type="transmembrane region" description="Helical" evidence="7">
    <location>
        <begin position="1057"/>
        <end position="1079"/>
    </location>
</feature>
<dbReference type="GO" id="GO:0022857">
    <property type="term" value="F:transmembrane transporter activity"/>
    <property type="evidence" value="ECO:0007669"/>
    <property type="project" value="TreeGrafter"/>
</dbReference>
<evidence type="ECO:0000256" key="2">
    <source>
        <dbReference type="ARBA" id="ARBA00022475"/>
    </source>
</evidence>
<evidence type="ECO:0000256" key="4">
    <source>
        <dbReference type="ARBA" id="ARBA00022989"/>
    </source>
</evidence>
<sequence length="1182" mass="137903">MKLRLVLKQSLRDFKSKKILYSIFLLFLIVAFSIITGLFSFQFKFDRYFDDMFKPAANITFNYPRFASSNKKDDDKFAGFIDKNNNLYNYVDDIFKKINKDKYEEIKKDNKLESSIKEYIDVIGNHRGDLRKYEEIENQNAKQIGEKIFHYFCDEQIQGYKSTTRSFSKNLLMQYLEDSKQKYKIHNQWFKWDHWATFEDRYGSSRVFIETMPEIREFWENKNDFDEKVNDNFKFKNQVKIESQINVSKLSKEQKQSIKDQKYFFASPKYVKNNNLKLGDYYEFKTSSGWIKLMLVGTCYSLDSIFEKDSLKETHVFLALNLNEKKYWINMIDIAFDSSTARDYKKFSNLFLNDFELKQPNDIAFKDHTLDKTFYDNKQYVVDAIKVKNVLFAVNSGISILMIFLVCAVFYFIADQLVKLQRENLSFLRSLGVSKLKLSLLTISSVIFPLIIALIIGISTSSVISQIFVDVVKNEYPFIWSNSLFSEKTAFLLIFISIVMFIMFILVTATKLSDKNLSIYSVNKSKAPKLGYKLFKKTINQAPSNIKIGFAFSFKNIYKNIVTFVLLLISFTTLFYSVQFNSSVKNSIEAIRQAYKPYESVKLQDWLPVTYDASDLSDQKTNNRKLSYSSIQSLEGIKPINSTEQLINALLNTTFSGDDIKNYMISQELIHKIENTDPEKFIEDLKKEIDKSKIGINNDQKEFMKKMIDDHKQEIISTDQKIIDFIKEYRTKLSLLNNKYNNPDIAVPINLLFGKTLSFKSEENSIASYWSHSLMYSSNINKYNGLANERFRWTVGIGVNREDEISKNFALKDIEKEIKNKFKDSKTISVERFKVDNKTRDVPVLNVAATDTFIKDSNAKLGDILKITLGTAFKSDQVDSFPFVYIKIAKVYNRQNIYKGLYFDKKDFINMLYNYNYLTSNDQKNPEIQVNQEIKNIIKPIYEGINNDGDFLNNTNFSKDELPINNQYFTLPIHSSLSVLNQNNQWTTGYNQESNGKQITNYWSPITKHSDDIDADIESSSLVSYLKTMPTNSFNFNKFAEIVQKELDPLTEAIQKILYYLVVVSISISMILIILILYENRRTIILFKAMGYKLKEINRYLIFGYVVADILALGFAILIVFYIISTLNTQFIDTFNLALSFYWSLPFILICIIPFILFIVMMLISVKTFTSKQSPKNIFQEA</sequence>
<dbReference type="PATRIC" id="fig|1188240.3.peg.327"/>
<feature type="transmembrane region" description="Helical" evidence="7">
    <location>
        <begin position="489"/>
        <end position="509"/>
    </location>
</feature>
<evidence type="ECO:0000256" key="7">
    <source>
        <dbReference type="SAM" id="Phobius"/>
    </source>
</evidence>
<dbReference type="RefSeq" id="WP_004428383.1">
    <property type="nucleotide sequence ID" value="NZ_AORK01000014.1"/>
</dbReference>
<organism evidence="9 10">
    <name type="scientific">Mycoplasma yeatsii 13926</name>
    <dbReference type="NCBI Taxonomy" id="1188240"/>
    <lineage>
        <taxon>Bacteria</taxon>
        <taxon>Bacillati</taxon>
        <taxon>Mycoplasmatota</taxon>
        <taxon>Mollicutes</taxon>
        <taxon>Mycoplasmataceae</taxon>
        <taxon>Mycoplasma</taxon>
    </lineage>
</organism>
<comment type="caution">
    <text evidence="9">The sequence shown here is derived from an EMBL/GenBank/DDBJ whole genome shotgun (WGS) entry which is preliminary data.</text>
</comment>
<name>S6G3J6_9MOLU</name>
<keyword evidence="3 7" id="KW-0812">Transmembrane</keyword>
<reference evidence="9 10" key="1">
    <citation type="journal article" date="2013" name="Genome Announc.">
        <title>Draft Genome Sequences of Mycoplasma auris and Mycoplasma yeatsii, Two Species of the Ear Canal of Caprinae.</title>
        <authorList>
            <person name="Dordet-Frisoni E."/>
            <person name="Baranowski E."/>
            <person name="Barre A."/>
            <person name="Blanchard A."/>
            <person name="Breton M."/>
            <person name="Couture C."/>
            <person name="Dupuy V."/>
            <person name="Gaurivaud P."/>
            <person name="Jacob D."/>
            <person name="Lemaitre C."/>
            <person name="Manso-Silvan L."/>
            <person name="Nikolski M."/>
            <person name="Nouvel L.X."/>
            <person name="Poumarat F."/>
            <person name="Sirand-Pugnet P."/>
            <person name="Thebault P."/>
            <person name="Theil S."/>
            <person name="Thiaucourt F."/>
            <person name="Citti C."/>
            <person name="Tardy F."/>
        </authorList>
    </citation>
    <scope>NUCLEOTIDE SEQUENCE [LARGE SCALE GENOMIC DNA]</scope>
    <source>
        <strain evidence="9 10">13926</strain>
    </source>
</reference>
<dbReference type="PANTHER" id="PTHR30572">
    <property type="entry name" value="MEMBRANE COMPONENT OF TRANSPORTER-RELATED"/>
    <property type="match status" value="1"/>
</dbReference>
<dbReference type="PANTHER" id="PTHR30572:SF4">
    <property type="entry name" value="ABC TRANSPORTER PERMEASE YTRF"/>
    <property type="match status" value="1"/>
</dbReference>
<feature type="transmembrane region" description="Helical" evidence="7">
    <location>
        <begin position="557"/>
        <end position="578"/>
    </location>
</feature>
<dbReference type="InterPro" id="IPR050250">
    <property type="entry name" value="Macrolide_Exporter_MacB"/>
</dbReference>
<evidence type="ECO:0000259" key="8">
    <source>
        <dbReference type="Pfam" id="PF02687"/>
    </source>
</evidence>
<dbReference type="GO" id="GO:0005886">
    <property type="term" value="C:plasma membrane"/>
    <property type="evidence" value="ECO:0007669"/>
    <property type="project" value="UniProtKB-SubCell"/>
</dbReference>
<feature type="domain" description="ABC3 transporter permease C-terminal" evidence="8">
    <location>
        <begin position="1059"/>
        <end position="1167"/>
    </location>
</feature>
<feature type="transmembrane region" description="Helical" evidence="7">
    <location>
        <begin position="390"/>
        <end position="414"/>
    </location>
</feature>
<protein>
    <recommendedName>
        <fullName evidence="8">ABC3 transporter permease C-terminal domain-containing protein</fullName>
    </recommendedName>
</protein>
<comment type="similarity">
    <text evidence="6">Belongs to the ABC-4 integral membrane protein family.</text>
</comment>
<keyword evidence="2" id="KW-1003">Cell membrane</keyword>
<feature type="transmembrane region" description="Helical" evidence="7">
    <location>
        <begin position="1100"/>
        <end position="1124"/>
    </location>
</feature>
<proteinExistence type="inferred from homology"/>
<dbReference type="eggNOG" id="COG0577">
    <property type="taxonomic scope" value="Bacteria"/>
</dbReference>
<evidence type="ECO:0000256" key="1">
    <source>
        <dbReference type="ARBA" id="ARBA00004651"/>
    </source>
</evidence>
<feature type="transmembrane region" description="Helical" evidence="7">
    <location>
        <begin position="1144"/>
        <end position="1166"/>
    </location>
</feature>
<dbReference type="Proteomes" id="UP000015348">
    <property type="component" value="Unassembled WGS sequence"/>
</dbReference>
<accession>S6G3J6</accession>